<dbReference type="RefSeq" id="WP_073293602.1">
    <property type="nucleotide sequence ID" value="NZ_FRAV01000020.1"/>
</dbReference>
<dbReference type="AlphaFoldDB" id="A0A1M7BQ38"/>
<evidence type="ECO:0000313" key="1">
    <source>
        <dbReference type="EMBL" id="SHL56966.1"/>
    </source>
</evidence>
<dbReference type="Proteomes" id="UP000184364">
    <property type="component" value="Unassembled WGS sequence"/>
</dbReference>
<dbReference type="EMBL" id="FRAV01000020">
    <property type="protein sequence ID" value="SHL56966.1"/>
    <property type="molecule type" value="Genomic_DNA"/>
</dbReference>
<organism evidence="1 2">
    <name type="scientific">Chryseobacterium polytrichastri</name>
    <dbReference type="NCBI Taxonomy" id="1302687"/>
    <lineage>
        <taxon>Bacteria</taxon>
        <taxon>Pseudomonadati</taxon>
        <taxon>Bacteroidota</taxon>
        <taxon>Flavobacteriia</taxon>
        <taxon>Flavobacteriales</taxon>
        <taxon>Weeksellaceae</taxon>
        <taxon>Chryseobacterium group</taxon>
        <taxon>Chryseobacterium</taxon>
    </lineage>
</organism>
<reference evidence="2" key="1">
    <citation type="submission" date="2016-11" db="EMBL/GenBank/DDBJ databases">
        <authorList>
            <person name="Varghese N."/>
            <person name="Submissions S."/>
        </authorList>
    </citation>
    <scope>NUCLEOTIDE SEQUENCE [LARGE SCALE GENOMIC DNA]</scope>
    <source>
        <strain evidence="2">DSM 26899</strain>
    </source>
</reference>
<protein>
    <submittedName>
        <fullName evidence="1">Uncharacterized protein</fullName>
    </submittedName>
</protein>
<accession>A0A1M7BQ38</accession>
<proteinExistence type="predicted"/>
<gene>
    <name evidence="1" type="ORF">SAMN05444267_102043</name>
</gene>
<keyword evidence="2" id="KW-1185">Reference proteome</keyword>
<sequence>MVIKKGFIEITEDECRLIVDNRFLLVHFPVKKAIKIPTYYNKLKEKTIQGLISEIQSIVEFSNEVLSLLSEREFFEKILVVSYSLLKKYDTIMISDVGLSDESINNFKNIMKNVVDTFENKSLYFVRKKYEFVDIDFILKRARLGKYEK</sequence>
<name>A0A1M7BQ38_9FLAO</name>
<dbReference type="OrthoDB" id="1263565at2"/>
<evidence type="ECO:0000313" key="2">
    <source>
        <dbReference type="Proteomes" id="UP000184364"/>
    </source>
</evidence>
<dbReference type="STRING" id="1302687.SAMN05444267_102043"/>